<dbReference type="PANTHER" id="PTHR36121">
    <property type="entry name" value="PROTEIN SXY"/>
    <property type="match status" value="1"/>
</dbReference>
<dbReference type="Gene3D" id="3.30.1460.30">
    <property type="entry name" value="YgaC/TfoX-N like chaperone"/>
    <property type="match status" value="1"/>
</dbReference>
<feature type="domain" description="TfoX N-terminal" evidence="1">
    <location>
        <begin position="10"/>
        <end position="102"/>
    </location>
</feature>
<proteinExistence type="predicted"/>
<comment type="caution">
    <text evidence="2">The sequence shown here is derived from an EMBL/GenBank/DDBJ whole genome shotgun (WGS) entry which is preliminary data.</text>
</comment>
<gene>
    <name evidence="2" type="ORF">IHQ68_09995</name>
</gene>
<dbReference type="PANTHER" id="PTHR36121:SF1">
    <property type="entry name" value="PROTEIN SXY"/>
    <property type="match status" value="1"/>
</dbReference>
<dbReference type="SUPFAM" id="SSF159894">
    <property type="entry name" value="YgaC/TfoX-N like"/>
    <property type="match status" value="1"/>
</dbReference>
<name>A0ABU1DG20_9HYPH</name>
<evidence type="ECO:0000259" key="1">
    <source>
        <dbReference type="Pfam" id="PF04993"/>
    </source>
</evidence>
<dbReference type="InterPro" id="IPR007076">
    <property type="entry name" value="TfoX_N"/>
</dbReference>
<sequence length="117" mass="13154">MALDAERAEEIFASFGPVRCKRMFGGSGVFVGDRMFALEARGVLYLKSDETTDAEFERESCEPFSYDAKGGRRVVMSYRRAPERLLEDPDEMAVWARRALAVADAARKPRRKASAEP</sequence>
<organism evidence="2 3">
    <name type="scientific">Chelatococcus sambhunathii</name>
    <dbReference type="NCBI Taxonomy" id="363953"/>
    <lineage>
        <taxon>Bacteria</taxon>
        <taxon>Pseudomonadati</taxon>
        <taxon>Pseudomonadota</taxon>
        <taxon>Alphaproteobacteria</taxon>
        <taxon>Hyphomicrobiales</taxon>
        <taxon>Chelatococcaceae</taxon>
        <taxon>Chelatococcus</taxon>
    </lineage>
</organism>
<dbReference type="RefSeq" id="WP_309391331.1">
    <property type="nucleotide sequence ID" value="NZ_JADBEO010000018.1"/>
</dbReference>
<dbReference type="EMBL" id="JADBEO010000018">
    <property type="protein sequence ID" value="MDR4306949.1"/>
    <property type="molecule type" value="Genomic_DNA"/>
</dbReference>
<protein>
    <submittedName>
        <fullName evidence="2">TfoX/Sxy family protein</fullName>
    </submittedName>
</protein>
<keyword evidence="3" id="KW-1185">Reference proteome</keyword>
<evidence type="ECO:0000313" key="3">
    <source>
        <dbReference type="Proteomes" id="UP001181622"/>
    </source>
</evidence>
<accession>A0ABU1DG20</accession>
<reference evidence="2" key="1">
    <citation type="submission" date="2020-10" db="EMBL/GenBank/DDBJ databases">
        <authorList>
            <person name="Abbas A."/>
            <person name="Razzaq R."/>
            <person name="Waqas M."/>
            <person name="Abbas N."/>
            <person name="Nielsen T.K."/>
            <person name="Hansen L.H."/>
            <person name="Hussain S."/>
            <person name="Shahid M."/>
        </authorList>
    </citation>
    <scope>NUCLEOTIDE SEQUENCE</scope>
    <source>
        <strain evidence="2">S14</strain>
    </source>
</reference>
<dbReference type="InterPro" id="IPR047525">
    <property type="entry name" value="TfoX-like"/>
</dbReference>
<dbReference type="Pfam" id="PF04993">
    <property type="entry name" value="TfoX_N"/>
    <property type="match status" value="1"/>
</dbReference>
<dbReference type="Proteomes" id="UP001181622">
    <property type="component" value="Unassembled WGS sequence"/>
</dbReference>
<evidence type="ECO:0000313" key="2">
    <source>
        <dbReference type="EMBL" id="MDR4306949.1"/>
    </source>
</evidence>